<accession>D9PGP6</accession>
<evidence type="ECO:0000313" key="1">
    <source>
        <dbReference type="EMBL" id="EFK97265.1"/>
    </source>
</evidence>
<organism evidence="1">
    <name type="scientific">sediment metagenome</name>
    <dbReference type="NCBI Taxonomy" id="749907"/>
    <lineage>
        <taxon>unclassified sequences</taxon>
        <taxon>metagenomes</taxon>
        <taxon>ecological metagenomes</taxon>
    </lineage>
</organism>
<feature type="non-terminal residue" evidence="1">
    <location>
        <position position="98"/>
    </location>
</feature>
<dbReference type="AlphaFoldDB" id="D9PGP6"/>
<dbReference type="EMBL" id="ADZX01000287">
    <property type="protein sequence ID" value="EFK97265.1"/>
    <property type="molecule type" value="Genomic_DNA"/>
</dbReference>
<name>D9PGP6_9ZZZZ</name>
<reference evidence="1" key="2">
    <citation type="journal article" date="2011" name="Microb. Ecol.">
        <title>Taxonomic and Functional Metagenomic Profiling of the Microbial Community in the Anoxic Sediment of a Sub-saline Shallow Lake (Laguna de Carrizo, Central Spain).</title>
        <authorList>
            <person name="Ferrer M."/>
            <person name="Guazzaroni M.E."/>
            <person name="Richter M."/>
            <person name="Garcia-Salamanca A."/>
            <person name="Yarza P."/>
            <person name="Suarez-Suarez A."/>
            <person name="Solano J."/>
            <person name="Alcaide M."/>
            <person name="van Dillewijn P."/>
            <person name="Molina-Henares M.A."/>
            <person name="Lopez-Cortes N."/>
            <person name="Al-Ramahi Y."/>
            <person name="Guerrero C."/>
            <person name="Acosta A."/>
            <person name="de Eugenio L.I."/>
            <person name="Martinez V."/>
            <person name="Marques S."/>
            <person name="Rojo F."/>
            <person name="Santero E."/>
            <person name="Genilloud O."/>
            <person name="Perez-Perez J."/>
            <person name="Rossello-Mora R."/>
            <person name="Ramos J.L."/>
        </authorList>
    </citation>
    <scope>NUCLEOTIDE SEQUENCE</scope>
</reference>
<gene>
    <name evidence="1" type="ORF">LDC_0693</name>
</gene>
<reference evidence="1" key="1">
    <citation type="submission" date="2010-07" db="EMBL/GenBank/DDBJ databases">
        <authorList>
            <consortium name="CONSOLIDER consortium CSD2007-00005"/>
            <person name="Guazzaroni M.-E."/>
            <person name="Richter M."/>
            <person name="Garcia-Salamanca A."/>
            <person name="Yarza P."/>
            <person name="Ferrer M."/>
        </authorList>
    </citation>
    <scope>NUCLEOTIDE SEQUENCE</scope>
</reference>
<proteinExistence type="predicted"/>
<sequence>MRIAEELELAVSTVGLWLRRLGLGRLRKLEPNPVVVRYEKKRPGELLHLDTKKLGRIQGIGHRIHGDRRTRKRGIGWEILHVCVDDATRVAYAEVLPD</sequence>
<protein>
    <submittedName>
        <fullName evidence="1">Integrase, catalytic region</fullName>
    </submittedName>
</protein>
<comment type="caution">
    <text evidence="1">The sequence shown here is derived from an EMBL/GenBank/DDBJ whole genome shotgun (WGS) entry which is preliminary data.</text>
</comment>